<evidence type="ECO:0000256" key="12">
    <source>
        <dbReference type="ARBA" id="ARBA00023136"/>
    </source>
</evidence>
<keyword evidence="9" id="KW-0418">Kinase</keyword>
<dbReference type="InterPro" id="IPR000719">
    <property type="entry name" value="Prot_kinase_dom"/>
</dbReference>
<feature type="non-terminal residue" evidence="15">
    <location>
        <position position="87"/>
    </location>
</feature>
<keyword evidence="16" id="KW-1185">Reference proteome</keyword>
<keyword evidence="4" id="KW-0723">Serine/threonine-protein kinase</keyword>
<dbReference type="Proteomes" id="UP000545332">
    <property type="component" value="Unassembled WGS sequence"/>
</dbReference>
<comment type="caution">
    <text evidence="15">The sequence shown here is derived from an EMBL/GenBank/DDBJ whole genome shotgun (WGS) entry which is preliminary data.</text>
</comment>
<evidence type="ECO:0000256" key="4">
    <source>
        <dbReference type="ARBA" id="ARBA00022527"/>
    </source>
</evidence>
<evidence type="ECO:0000256" key="3">
    <source>
        <dbReference type="ARBA" id="ARBA00012401"/>
    </source>
</evidence>
<comment type="similarity">
    <text evidence="2">Belongs to the protein kinase superfamily. TKL Ser/Thr protein kinase family. TGFB receptor subfamily.</text>
</comment>
<sequence>RRDFKSKNVLLKNDLTAVLADFGLAVRFEPGKPPGDTHGQVGTRRYMAPEVLEGAINFQRDAFLRIDMYAMGLVLWELVSRCRAVDG</sequence>
<accession>A0A7K4K8W1</accession>
<dbReference type="PANTHER" id="PTHR23255">
    <property type="entry name" value="TRANSFORMING GROWTH FACTOR-BETA RECEPTOR TYPE I AND II"/>
    <property type="match status" value="1"/>
</dbReference>
<keyword evidence="11" id="KW-1133">Transmembrane helix</keyword>
<feature type="domain" description="Protein kinase" evidence="14">
    <location>
        <begin position="1"/>
        <end position="87"/>
    </location>
</feature>
<keyword evidence="8" id="KW-0547">Nucleotide-binding</keyword>
<dbReference type="Pfam" id="PF00069">
    <property type="entry name" value="Pkinase"/>
    <property type="match status" value="1"/>
</dbReference>
<keyword evidence="5" id="KW-0808">Transferase</keyword>
<keyword evidence="12" id="KW-0472">Membrane</keyword>
<comment type="subcellular location">
    <subcellularLocation>
        <location evidence="1">Membrane</location>
        <topology evidence="1">Single-pass type I membrane protein</topology>
    </subcellularLocation>
</comment>
<keyword evidence="13" id="KW-0675">Receptor</keyword>
<evidence type="ECO:0000256" key="8">
    <source>
        <dbReference type="ARBA" id="ARBA00022741"/>
    </source>
</evidence>
<dbReference type="AlphaFoldDB" id="A0A7K4K8W1"/>
<keyword evidence="7" id="KW-0732">Signal</keyword>
<proteinExistence type="inferred from homology"/>
<gene>
    <name evidence="15" type="primary">Acvr2b</name>
    <name evidence="15" type="ORF">CRYSOU_R13565</name>
</gene>
<keyword evidence="10" id="KW-0067">ATP-binding</keyword>
<dbReference type="InterPro" id="IPR011009">
    <property type="entry name" value="Kinase-like_dom_sf"/>
</dbReference>
<evidence type="ECO:0000256" key="7">
    <source>
        <dbReference type="ARBA" id="ARBA00022729"/>
    </source>
</evidence>
<dbReference type="EMBL" id="VWPX01007129">
    <property type="protein sequence ID" value="NWI12601.1"/>
    <property type="molecule type" value="Genomic_DNA"/>
</dbReference>
<dbReference type="Gene3D" id="1.10.510.10">
    <property type="entry name" value="Transferase(Phosphotransferase) domain 1"/>
    <property type="match status" value="1"/>
</dbReference>
<evidence type="ECO:0000256" key="9">
    <source>
        <dbReference type="ARBA" id="ARBA00022777"/>
    </source>
</evidence>
<dbReference type="SUPFAM" id="SSF56112">
    <property type="entry name" value="Protein kinase-like (PK-like)"/>
    <property type="match status" value="1"/>
</dbReference>
<name>A0A7K4K8W1_9AVES</name>
<feature type="non-terminal residue" evidence="15">
    <location>
        <position position="1"/>
    </location>
</feature>
<evidence type="ECO:0000256" key="6">
    <source>
        <dbReference type="ARBA" id="ARBA00022692"/>
    </source>
</evidence>
<dbReference type="GO" id="GO:0071363">
    <property type="term" value="P:cellular response to growth factor stimulus"/>
    <property type="evidence" value="ECO:0007669"/>
    <property type="project" value="TreeGrafter"/>
</dbReference>
<dbReference type="GO" id="GO:0048185">
    <property type="term" value="F:activin binding"/>
    <property type="evidence" value="ECO:0007669"/>
    <property type="project" value="TreeGrafter"/>
</dbReference>
<dbReference type="OrthoDB" id="547665at2759"/>
<dbReference type="EC" id="2.7.11.30" evidence="3"/>
<dbReference type="PROSITE" id="PS50011">
    <property type="entry name" value="PROTEIN_KINASE_DOM"/>
    <property type="match status" value="1"/>
</dbReference>
<organism evidence="15 16">
    <name type="scientific">Crypturellus soui</name>
    <dbReference type="NCBI Taxonomy" id="458187"/>
    <lineage>
        <taxon>Eukaryota</taxon>
        <taxon>Metazoa</taxon>
        <taxon>Chordata</taxon>
        <taxon>Craniata</taxon>
        <taxon>Vertebrata</taxon>
        <taxon>Euteleostomi</taxon>
        <taxon>Archelosauria</taxon>
        <taxon>Archosauria</taxon>
        <taxon>Dinosauria</taxon>
        <taxon>Saurischia</taxon>
        <taxon>Theropoda</taxon>
        <taxon>Coelurosauria</taxon>
        <taxon>Aves</taxon>
        <taxon>Palaeognathae</taxon>
        <taxon>Tinamiformes</taxon>
        <taxon>Tinamidae</taxon>
        <taxon>Crypturellus</taxon>
    </lineage>
</organism>
<dbReference type="GO" id="GO:0005524">
    <property type="term" value="F:ATP binding"/>
    <property type="evidence" value="ECO:0007669"/>
    <property type="project" value="UniProtKB-KW"/>
</dbReference>
<evidence type="ECO:0000313" key="16">
    <source>
        <dbReference type="Proteomes" id="UP000545332"/>
    </source>
</evidence>
<evidence type="ECO:0000256" key="5">
    <source>
        <dbReference type="ARBA" id="ARBA00022679"/>
    </source>
</evidence>
<evidence type="ECO:0000256" key="10">
    <source>
        <dbReference type="ARBA" id="ARBA00022840"/>
    </source>
</evidence>
<evidence type="ECO:0000313" key="15">
    <source>
        <dbReference type="EMBL" id="NWI12601.1"/>
    </source>
</evidence>
<evidence type="ECO:0000256" key="13">
    <source>
        <dbReference type="ARBA" id="ARBA00023170"/>
    </source>
</evidence>
<dbReference type="GO" id="GO:0048179">
    <property type="term" value="C:activin receptor complex"/>
    <property type="evidence" value="ECO:0007669"/>
    <property type="project" value="TreeGrafter"/>
</dbReference>
<dbReference type="PANTHER" id="PTHR23255:SF70">
    <property type="entry name" value="ACTIVIN RECEPTOR TYPE-2B"/>
    <property type="match status" value="1"/>
</dbReference>
<dbReference type="InterPro" id="IPR000333">
    <property type="entry name" value="TGFB_receptor"/>
</dbReference>
<dbReference type="GO" id="GO:0017002">
    <property type="term" value="F:activin receptor activity"/>
    <property type="evidence" value="ECO:0007669"/>
    <property type="project" value="TreeGrafter"/>
</dbReference>
<evidence type="ECO:0000256" key="11">
    <source>
        <dbReference type="ARBA" id="ARBA00022989"/>
    </source>
</evidence>
<evidence type="ECO:0000259" key="14">
    <source>
        <dbReference type="PROSITE" id="PS50011"/>
    </source>
</evidence>
<evidence type="ECO:0000256" key="1">
    <source>
        <dbReference type="ARBA" id="ARBA00004479"/>
    </source>
</evidence>
<evidence type="ECO:0000256" key="2">
    <source>
        <dbReference type="ARBA" id="ARBA00009605"/>
    </source>
</evidence>
<protein>
    <recommendedName>
        <fullName evidence="3">receptor protein serine/threonine kinase</fullName>
        <ecNumber evidence="3">2.7.11.30</ecNumber>
    </recommendedName>
</protein>
<reference evidence="15 16" key="1">
    <citation type="submission" date="2019-09" db="EMBL/GenBank/DDBJ databases">
        <title>Bird 10,000 Genomes (B10K) Project - Family phase.</title>
        <authorList>
            <person name="Zhang G."/>
        </authorList>
    </citation>
    <scope>NUCLEOTIDE SEQUENCE [LARGE SCALE GENOMIC DNA]</scope>
    <source>
        <strain evidence="15">B10K-MSB-42743</strain>
        <tissue evidence="15">Heart</tissue>
    </source>
</reference>
<keyword evidence="6" id="KW-0812">Transmembrane</keyword>